<comment type="caution">
    <text evidence="1">The sequence shown here is derived from an EMBL/GenBank/DDBJ whole genome shotgun (WGS) entry which is preliminary data.</text>
</comment>
<organism evidence="1 2">
    <name type="scientific">Caerostris extrusa</name>
    <name type="common">Bark spider</name>
    <name type="synonym">Caerostris bankana</name>
    <dbReference type="NCBI Taxonomy" id="172846"/>
    <lineage>
        <taxon>Eukaryota</taxon>
        <taxon>Metazoa</taxon>
        <taxon>Ecdysozoa</taxon>
        <taxon>Arthropoda</taxon>
        <taxon>Chelicerata</taxon>
        <taxon>Arachnida</taxon>
        <taxon>Araneae</taxon>
        <taxon>Araneomorphae</taxon>
        <taxon>Entelegynae</taxon>
        <taxon>Araneoidea</taxon>
        <taxon>Araneidae</taxon>
        <taxon>Caerostris</taxon>
    </lineage>
</organism>
<dbReference type="EMBL" id="BPLR01006953">
    <property type="protein sequence ID" value="GIY13509.1"/>
    <property type="molecule type" value="Genomic_DNA"/>
</dbReference>
<dbReference type="AlphaFoldDB" id="A0AAV4QYU7"/>
<sequence>MIRARRHSAFEILRRHSGLETILPFEWQQLKGIRPESILAERSVTEINGLLMYQPRVVNFLKGLLKICSAEICNLSGVDGIRKNKWVLIQAHLSSRSICTCKQAFQHEMKRSSLTLFNLWIQWGDKLQRIDLFRSESD</sequence>
<name>A0AAV4QYU7_CAEEX</name>
<evidence type="ECO:0000313" key="2">
    <source>
        <dbReference type="Proteomes" id="UP001054945"/>
    </source>
</evidence>
<accession>A0AAV4QYU7</accession>
<protein>
    <submittedName>
        <fullName evidence="1">Uncharacterized protein</fullName>
    </submittedName>
</protein>
<keyword evidence="2" id="KW-1185">Reference proteome</keyword>
<gene>
    <name evidence="1" type="ORF">CEXT_803371</name>
</gene>
<reference evidence="1 2" key="1">
    <citation type="submission" date="2021-06" db="EMBL/GenBank/DDBJ databases">
        <title>Caerostris extrusa draft genome.</title>
        <authorList>
            <person name="Kono N."/>
            <person name="Arakawa K."/>
        </authorList>
    </citation>
    <scope>NUCLEOTIDE SEQUENCE [LARGE SCALE GENOMIC DNA]</scope>
</reference>
<evidence type="ECO:0000313" key="1">
    <source>
        <dbReference type="EMBL" id="GIY13509.1"/>
    </source>
</evidence>
<proteinExistence type="predicted"/>
<dbReference type="Proteomes" id="UP001054945">
    <property type="component" value="Unassembled WGS sequence"/>
</dbReference>